<dbReference type="InterPro" id="IPR035906">
    <property type="entry name" value="MetI-like_sf"/>
</dbReference>
<accession>A0ABW2SK48</accession>
<dbReference type="EMBL" id="JBHTEF010000001">
    <property type="protein sequence ID" value="MFC7579943.1"/>
    <property type="molecule type" value="Genomic_DNA"/>
</dbReference>
<reference evidence="10" key="1">
    <citation type="journal article" date="2019" name="Int. J. Syst. Evol. Microbiol.">
        <title>The Global Catalogue of Microorganisms (GCM) 10K type strain sequencing project: providing services to taxonomists for standard genome sequencing and annotation.</title>
        <authorList>
            <consortium name="The Broad Institute Genomics Platform"/>
            <consortium name="The Broad Institute Genome Sequencing Center for Infectious Disease"/>
            <person name="Wu L."/>
            <person name="Ma J."/>
        </authorList>
    </citation>
    <scope>NUCLEOTIDE SEQUENCE [LARGE SCALE GENOMIC DNA]</scope>
    <source>
        <strain evidence="10">CCUG 56698</strain>
    </source>
</reference>
<dbReference type="CDD" id="cd06261">
    <property type="entry name" value="TM_PBP2"/>
    <property type="match status" value="1"/>
</dbReference>
<proteinExistence type="inferred from homology"/>
<organism evidence="9 10">
    <name type="scientific">Schaalia naturae</name>
    <dbReference type="NCBI Taxonomy" id="635203"/>
    <lineage>
        <taxon>Bacteria</taxon>
        <taxon>Bacillati</taxon>
        <taxon>Actinomycetota</taxon>
        <taxon>Actinomycetes</taxon>
        <taxon>Actinomycetales</taxon>
        <taxon>Actinomycetaceae</taxon>
        <taxon>Schaalia</taxon>
    </lineage>
</organism>
<evidence type="ECO:0000256" key="4">
    <source>
        <dbReference type="ARBA" id="ARBA00022692"/>
    </source>
</evidence>
<keyword evidence="6 7" id="KW-0472">Membrane</keyword>
<evidence type="ECO:0000256" key="7">
    <source>
        <dbReference type="RuleBase" id="RU363032"/>
    </source>
</evidence>
<feature type="domain" description="ABC transmembrane type-1" evidence="8">
    <location>
        <begin position="61"/>
        <end position="251"/>
    </location>
</feature>
<keyword evidence="3" id="KW-1003">Cell membrane</keyword>
<feature type="transmembrane region" description="Helical" evidence="7">
    <location>
        <begin position="60"/>
        <end position="84"/>
    </location>
</feature>
<keyword evidence="10" id="KW-1185">Reference proteome</keyword>
<dbReference type="RefSeq" id="WP_380971534.1">
    <property type="nucleotide sequence ID" value="NZ_JBHTEF010000001.1"/>
</dbReference>
<comment type="caution">
    <text evidence="9">The sequence shown here is derived from an EMBL/GenBank/DDBJ whole genome shotgun (WGS) entry which is preliminary data.</text>
</comment>
<evidence type="ECO:0000313" key="10">
    <source>
        <dbReference type="Proteomes" id="UP001596527"/>
    </source>
</evidence>
<dbReference type="Pfam" id="PF00528">
    <property type="entry name" value="BPD_transp_1"/>
    <property type="match status" value="1"/>
</dbReference>
<keyword evidence="4 7" id="KW-0812">Transmembrane</keyword>
<evidence type="ECO:0000259" key="8">
    <source>
        <dbReference type="PROSITE" id="PS50928"/>
    </source>
</evidence>
<dbReference type="PANTHER" id="PTHR43744:SF12">
    <property type="entry name" value="ABC TRANSPORTER PERMEASE PROTEIN MG189-RELATED"/>
    <property type="match status" value="1"/>
</dbReference>
<evidence type="ECO:0000256" key="5">
    <source>
        <dbReference type="ARBA" id="ARBA00022989"/>
    </source>
</evidence>
<evidence type="ECO:0000256" key="2">
    <source>
        <dbReference type="ARBA" id="ARBA00022448"/>
    </source>
</evidence>
<keyword evidence="2 7" id="KW-0813">Transport</keyword>
<evidence type="ECO:0000313" key="9">
    <source>
        <dbReference type="EMBL" id="MFC7579943.1"/>
    </source>
</evidence>
<feature type="transmembrane region" description="Helical" evidence="7">
    <location>
        <begin position="171"/>
        <end position="193"/>
    </location>
</feature>
<keyword evidence="5 7" id="KW-1133">Transmembrane helix</keyword>
<comment type="subcellular location">
    <subcellularLocation>
        <location evidence="1 7">Cell membrane</location>
        <topology evidence="1 7">Multi-pass membrane protein</topology>
    </subcellularLocation>
</comment>
<feature type="transmembrane region" description="Helical" evidence="7">
    <location>
        <begin position="231"/>
        <end position="251"/>
    </location>
</feature>
<dbReference type="SUPFAM" id="SSF161098">
    <property type="entry name" value="MetI-like"/>
    <property type="match status" value="1"/>
</dbReference>
<evidence type="ECO:0000256" key="3">
    <source>
        <dbReference type="ARBA" id="ARBA00022475"/>
    </source>
</evidence>
<dbReference type="PROSITE" id="PS50928">
    <property type="entry name" value="ABC_TM1"/>
    <property type="match status" value="1"/>
</dbReference>
<gene>
    <name evidence="9" type="ORF">ACFQWG_01710</name>
</gene>
<evidence type="ECO:0000256" key="6">
    <source>
        <dbReference type="ARBA" id="ARBA00023136"/>
    </source>
</evidence>
<protein>
    <submittedName>
        <fullName evidence="9">Carbohydrate ABC transporter permease</fullName>
    </submittedName>
</protein>
<feature type="transmembrane region" description="Helical" evidence="7">
    <location>
        <begin position="96"/>
        <end position="119"/>
    </location>
</feature>
<comment type="similarity">
    <text evidence="7">Belongs to the binding-protein-dependent transport system permease family.</text>
</comment>
<sequence length="267" mass="29244">MSQIALWLVAALFLVPLVYMVGASLKEPDEIFSVPPTIFGSGLRWQNYAEAFNYAPFGRYLANSLLVAALGTVLNAAVGVLAGYSFSRLRWRSRGLVFAGFLATLMVPQEVLVVPSYVLMQQFGWVDSYQALILPTAFSAFSAFMLRQFFLTVPMELDEAARVDGAGVLRTFFSVMLPLAKPTIAVVSVFTFIGYWNAFLWPLIVVNDVSSLGTVPLGLQQFFGQQGSQWHLVMAASVISMLPMILLVIALQKHLVKGIVTSGFGGR</sequence>
<dbReference type="Proteomes" id="UP001596527">
    <property type="component" value="Unassembled WGS sequence"/>
</dbReference>
<dbReference type="PANTHER" id="PTHR43744">
    <property type="entry name" value="ABC TRANSPORTER PERMEASE PROTEIN MG189-RELATED-RELATED"/>
    <property type="match status" value="1"/>
</dbReference>
<dbReference type="InterPro" id="IPR000515">
    <property type="entry name" value="MetI-like"/>
</dbReference>
<evidence type="ECO:0000256" key="1">
    <source>
        <dbReference type="ARBA" id="ARBA00004651"/>
    </source>
</evidence>
<dbReference type="Gene3D" id="1.10.3720.10">
    <property type="entry name" value="MetI-like"/>
    <property type="match status" value="1"/>
</dbReference>
<feature type="transmembrane region" description="Helical" evidence="7">
    <location>
        <begin position="131"/>
        <end position="150"/>
    </location>
</feature>
<name>A0ABW2SK48_9ACTO</name>